<protein>
    <submittedName>
        <fullName evidence="1">Uncharacterized protein</fullName>
    </submittedName>
</protein>
<keyword evidence="2" id="KW-1185">Reference proteome</keyword>
<comment type="caution">
    <text evidence="1">The sequence shown here is derived from an EMBL/GenBank/DDBJ whole genome shotgun (WGS) entry which is preliminary data.</text>
</comment>
<name>A0ACC2P1E6_9HYME</name>
<sequence>MEANKTVGENGRHFPGWNMLKEIDDHPAAEPILSQAMNDVEQLPVVTDKAIREMGAGIRITSTPKEGKMINRPGGGRNIPISSRRKLPHGDTVYEQVSSGIHQNLANTESPKTTPSPSELRKSHDEAIVNLDILQNTWTRPAKRRGAMYQAQEGQQRPPRN</sequence>
<evidence type="ECO:0000313" key="2">
    <source>
        <dbReference type="Proteomes" id="UP001239111"/>
    </source>
</evidence>
<gene>
    <name evidence="1" type="ORF">QAD02_013166</name>
</gene>
<organism evidence="1 2">
    <name type="scientific">Eretmocerus hayati</name>
    <dbReference type="NCBI Taxonomy" id="131215"/>
    <lineage>
        <taxon>Eukaryota</taxon>
        <taxon>Metazoa</taxon>
        <taxon>Ecdysozoa</taxon>
        <taxon>Arthropoda</taxon>
        <taxon>Hexapoda</taxon>
        <taxon>Insecta</taxon>
        <taxon>Pterygota</taxon>
        <taxon>Neoptera</taxon>
        <taxon>Endopterygota</taxon>
        <taxon>Hymenoptera</taxon>
        <taxon>Apocrita</taxon>
        <taxon>Proctotrupomorpha</taxon>
        <taxon>Chalcidoidea</taxon>
        <taxon>Aphelinidae</taxon>
        <taxon>Aphelininae</taxon>
        <taxon>Eretmocerus</taxon>
    </lineage>
</organism>
<accession>A0ACC2P1E6</accession>
<proteinExistence type="predicted"/>
<dbReference type="Proteomes" id="UP001239111">
    <property type="component" value="Chromosome 2"/>
</dbReference>
<reference evidence="1" key="1">
    <citation type="submission" date="2023-04" db="EMBL/GenBank/DDBJ databases">
        <title>A chromosome-level genome assembly of the parasitoid wasp Eretmocerus hayati.</title>
        <authorList>
            <person name="Zhong Y."/>
            <person name="Liu S."/>
            <person name="Liu Y."/>
        </authorList>
    </citation>
    <scope>NUCLEOTIDE SEQUENCE</scope>
    <source>
        <strain evidence="1">ZJU_SS_LIU_2023</strain>
    </source>
</reference>
<dbReference type="EMBL" id="CM056742">
    <property type="protein sequence ID" value="KAJ8677379.1"/>
    <property type="molecule type" value="Genomic_DNA"/>
</dbReference>
<evidence type="ECO:0000313" key="1">
    <source>
        <dbReference type="EMBL" id="KAJ8677379.1"/>
    </source>
</evidence>